<evidence type="ECO:0000259" key="3">
    <source>
        <dbReference type="Pfam" id="PF23359"/>
    </source>
</evidence>
<evidence type="ECO:0000313" key="4">
    <source>
        <dbReference type="EMBL" id="MTE17030.1"/>
    </source>
</evidence>
<reference evidence="4 5" key="1">
    <citation type="submission" date="2019-11" db="EMBL/GenBank/DDBJ databases">
        <title>Nocardia sp. nov. CT2-14 isolated from soil.</title>
        <authorList>
            <person name="Kanchanasin P."/>
            <person name="Tanasupawat S."/>
            <person name="Yuki M."/>
            <person name="Kudo T."/>
        </authorList>
    </citation>
    <scope>NUCLEOTIDE SEQUENCE [LARGE SCALE GENOMIC DNA]</scope>
    <source>
        <strain evidence="4 5">CT2-14</strain>
    </source>
</reference>
<dbReference type="Pfam" id="PF11774">
    <property type="entry name" value="Lsr2"/>
    <property type="match status" value="1"/>
</dbReference>
<gene>
    <name evidence="4" type="ORF">GLP40_30360</name>
</gene>
<feature type="domain" description="Lsr2 DNA-binding" evidence="3">
    <location>
        <begin position="73"/>
        <end position="108"/>
    </location>
</feature>
<evidence type="ECO:0000259" key="2">
    <source>
        <dbReference type="Pfam" id="PF11774"/>
    </source>
</evidence>
<dbReference type="AlphaFoldDB" id="A0A6I3L7P8"/>
<evidence type="ECO:0000256" key="1">
    <source>
        <dbReference type="ARBA" id="ARBA00023125"/>
    </source>
</evidence>
<keyword evidence="1" id="KW-0238">DNA-binding</keyword>
<sequence>MARKVTIQLVDDFDKTSPAQETVRFGLDGTQFEIDLSTVNAGALRGALEQWTVHARKVGRTARTERTQVPAAARPDNAAIRVWANANGYEVSSRGRIHADVLKAYQAAN</sequence>
<dbReference type="Proteomes" id="UP000432464">
    <property type="component" value="Unassembled WGS sequence"/>
</dbReference>
<dbReference type="EMBL" id="WMBB01000019">
    <property type="protein sequence ID" value="MTE17030.1"/>
    <property type="molecule type" value="Genomic_DNA"/>
</dbReference>
<name>A0A6I3L7P8_9NOCA</name>
<dbReference type="Gene3D" id="4.10.320.10">
    <property type="entry name" value="E3-binding domain"/>
    <property type="match status" value="1"/>
</dbReference>
<dbReference type="GO" id="GO:0016746">
    <property type="term" value="F:acyltransferase activity"/>
    <property type="evidence" value="ECO:0007669"/>
    <property type="project" value="InterPro"/>
</dbReference>
<keyword evidence="5" id="KW-1185">Reference proteome</keyword>
<feature type="domain" description="Lsr2 dimerization" evidence="2">
    <location>
        <begin position="1"/>
        <end position="59"/>
    </location>
</feature>
<dbReference type="Pfam" id="PF23359">
    <property type="entry name" value="Lsr2_DNA-bd"/>
    <property type="match status" value="1"/>
</dbReference>
<proteinExistence type="predicted"/>
<accession>A0A6I3L7P8</accession>
<dbReference type="InterPro" id="IPR042261">
    <property type="entry name" value="Lsr2-like_dimerization"/>
</dbReference>
<dbReference type="GO" id="GO:0003677">
    <property type="term" value="F:DNA binding"/>
    <property type="evidence" value="ECO:0007669"/>
    <property type="project" value="UniProtKB-KW"/>
</dbReference>
<organism evidence="4 5">
    <name type="scientific">Nocardia aurantiaca</name>
    <dbReference type="NCBI Taxonomy" id="2675850"/>
    <lineage>
        <taxon>Bacteria</taxon>
        <taxon>Bacillati</taxon>
        <taxon>Actinomycetota</taxon>
        <taxon>Actinomycetes</taxon>
        <taxon>Mycobacteriales</taxon>
        <taxon>Nocardiaceae</taxon>
        <taxon>Nocardia</taxon>
    </lineage>
</organism>
<dbReference type="InterPro" id="IPR055370">
    <property type="entry name" value="Lsr2_DNA-bd"/>
</dbReference>
<dbReference type="InterPro" id="IPR036625">
    <property type="entry name" value="E3-bd_dom_sf"/>
</dbReference>
<dbReference type="Gene3D" id="3.30.60.230">
    <property type="entry name" value="Lsr2, dimerization domain"/>
    <property type="match status" value="1"/>
</dbReference>
<protein>
    <submittedName>
        <fullName evidence="4">Lsr2 family protein</fullName>
    </submittedName>
</protein>
<dbReference type="InterPro" id="IPR024412">
    <property type="entry name" value="Lsr2_dim_dom"/>
</dbReference>
<comment type="caution">
    <text evidence="4">The sequence shown here is derived from an EMBL/GenBank/DDBJ whole genome shotgun (WGS) entry which is preliminary data.</text>
</comment>
<evidence type="ECO:0000313" key="5">
    <source>
        <dbReference type="Proteomes" id="UP000432464"/>
    </source>
</evidence>
<dbReference type="RefSeq" id="WP_154791455.1">
    <property type="nucleotide sequence ID" value="NZ_WMBB01000019.1"/>
</dbReference>